<gene>
    <name evidence="2" type="ORF">COX24_02875</name>
</gene>
<dbReference type="AlphaFoldDB" id="A0A2G9ZGU5"/>
<reference evidence="2 3" key="1">
    <citation type="submission" date="2017-09" db="EMBL/GenBank/DDBJ databases">
        <title>Depth-based differentiation of microbial function through sediment-hosted aquifers and enrichment of novel symbionts in the deep terrestrial subsurface.</title>
        <authorList>
            <person name="Probst A.J."/>
            <person name="Ladd B."/>
            <person name="Jarett J.K."/>
            <person name="Geller-Mcgrath D.E."/>
            <person name="Sieber C.M."/>
            <person name="Emerson J.B."/>
            <person name="Anantharaman K."/>
            <person name="Thomas B.C."/>
            <person name="Malmstrom R."/>
            <person name="Stieglmeier M."/>
            <person name="Klingl A."/>
            <person name="Woyke T."/>
            <person name="Ryan C.M."/>
            <person name="Banfield J.F."/>
        </authorList>
    </citation>
    <scope>NUCLEOTIDE SEQUENCE [LARGE SCALE GENOMIC DNA]</scope>
    <source>
        <strain evidence="2">CG23_combo_of_CG06-09_8_20_14_all_37_87_8</strain>
    </source>
</reference>
<keyword evidence="1" id="KW-0472">Membrane</keyword>
<keyword evidence="1" id="KW-0812">Transmembrane</keyword>
<accession>A0A2G9ZGU5</accession>
<protein>
    <submittedName>
        <fullName evidence="2">Uncharacterized protein</fullName>
    </submittedName>
</protein>
<feature type="transmembrane region" description="Helical" evidence="1">
    <location>
        <begin position="21"/>
        <end position="43"/>
    </location>
</feature>
<dbReference type="EMBL" id="PCSB01000061">
    <property type="protein sequence ID" value="PIP31558.1"/>
    <property type="molecule type" value="Genomic_DNA"/>
</dbReference>
<evidence type="ECO:0000313" key="3">
    <source>
        <dbReference type="Proteomes" id="UP000230447"/>
    </source>
</evidence>
<proteinExistence type="predicted"/>
<keyword evidence="1" id="KW-1133">Transmembrane helix</keyword>
<organism evidence="2 3">
    <name type="scientific">bacterium (Candidatus Gribaldobacteria) CG23_combo_of_CG06-09_8_20_14_all_37_87_8</name>
    <dbReference type="NCBI Taxonomy" id="2014278"/>
    <lineage>
        <taxon>Bacteria</taxon>
        <taxon>Candidatus Gribaldobacteria</taxon>
    </lineage>
</organism>
<name>A0A2G9ZGU5_9BACT</name>
<evidence type="ECO:0000256" key="1">
    <source>
        <dbReference type="SAM" id="Phobius"/>
    </source>
</evidence>
<evidence type="ECO:0000313" key="2">
    <source>
        <dbReference type="EMBL" id="PIP31558.1"/>
    </source>
</evidence>
<comment type="caution">
    <text evidence="2">The sequence shown here is derived from an EMBL/GenBank/DDBJ whole genome shotgun (WGS) entry which is preliminary data.</text>
</comment>
<sequence>MQFQTKQIKQKIKKLFKALFAKIWVILIAGLLLSLILGGLLFWKFILLATTIEDDGPPAVAINRVLLNNFETNYLKAKEIFEKTKQIDYLNIFRPAYSMPAPIIEEESTTTTPEE</sequence>
<dbReference type="Proteomes" id="UP000230447">
    <property type="component" value="Unassembled WGS sequence"/>
</dbReference>